<dbReference type="GO" id="GO:0005509">
    <property type="term" value="F:calcium ion binding"/>
    <property type="evidence" value="ECO:0007669"/>
    <property type="project" value="InterPro"/>
</dbReference>
<keyword evidence="5" id="KW-1185">Reference proteome</keyword>
<feature type="region of interest" description="Disordered" evidence="1">
    <location>
        <begin position="70"/>
        <end position="99"/>
    </location>
</feature>
<dbReference type="SUPFAM" id="SSF47473">
    <property type="entry name" value="EF-hand"/>
    <property type="match status" value="1"/>
</dbReference>
<dbReference type="RefSeq" id="WP_011646297.1">
    <property type="nucleotide sequence ID" value="NZ_ARYI01000002.1"/>
</dbReference>
<feature type="signal peptide" evidence="2">
    <location>
        <begin position="1"/>
        <end position="20"/>
    </location>
</feature>
<feature type="chain" id="PRO_5001572768" description="EF-hand domain-containing protein" evidence="2">
    <location>
        <begin position="21"/>
        <end position="99"/>
    </location>
</feature>
<evidence type="ECO:0000256" key="2">
    <source>
        <dbReference type="SAM" id="SignalP"/>
    </source>
</evidence>
<feature type="domain" description="EF-hand" evidence="3">
    <location>
        <begin position="25"/>
        <end position="43"/>
    </location>
</feature>
<comment type="caution">
    <text evidence="4">The sequence shown here is derived from an EMBL/GenBank/DDBJ whole genome shotgun (WGS) entry which is preliminary data.</text>
</comment>
<dbReference type="Gene3D" id="1.10.238.10">
    <property type="entry name" value="EF-hand"/>
    <property type="match status" value="1"/>
</dbReference>
<sequence>MIRVTLISAAALVGAMGAQAGEKVTFAEVDTNADGFISATEFIAHKTADGKVTEEKASAKFESIAGMDGQISEEDWDAAMEEYGDKKEDKTDATGETTW</sequence>
<evidence type="ECO:0000313" key="5">
    <source>
        <dbReference type="Proteomes" id="UP000025061"/>
    </source>
</evidence>
<name>A0A059FYG3_9PROT</name>
<evidence type="ECO:0000259" key="3">
    <source>
        <dbReference type="Pfam" id="PF13202"/>
    </source>
</evidence>
<dbReference type="InterPro" id="IPR011992">
    <property type="entry name" value="EF-hand-dom_pair"/>
</dbReference>
<accession>A0A059FYG3</accession>
<organism evidence="4 5">
    <name type="scientific">Hyphomonas hirschiana VP5</name>
    <dbReference type="NCBI Taxonomy" id="1280951"/>
    <lineage>
        <taxon>Bacteria</taxon>
        <taxon>Pseudomonadati</taxon>
        <taxon>Pseudomonadota</taxon>
        <taxon>Alphaproteobacteria</taxon>
        <taxon>Hyphomonadales</taxon>
        <taxon>Hyphomonadaceae</taxon>
        <taxon>Hyphomonas</taxon>
    </lineage>
</organism>
<feature type="compositionally biased region" description="Acidic residues" evidence="1">
    <location>
        <begin position="71"/>
        <end position="82"/>
    </location>
</feature>
<dbReference type="EMBL" id="ARYI01000002">
    <property type="protein sequence ID" value="KCZ95769.1"/>
    <property type="molecule type" value="Genomic_DNA"/>
</dbReference>
<dbReference type="Proteomes" id="UP000025061">
    <property type="component" value="Unassembled WGS sequence"/>
</dbReference>
<dbReference type="OrthoDB" id="9953346at2"/>
<evidence type="ECO:0000313" key="4">
    <source>
        <dbReference type="EMBL" id="KCZ95769.1"/>
    </source>
</evidence>
<feature type="compositionally biased region" description="Basic and acidic residues" evidence="1">
    <location>
        <begin position="83"/>
        <end position="93"/>
    </location>
</feature>
<dbReference type="InterPro" id="IPR002048">
    <property type="entry name" value="EF_hand_dom"/>
</dbReference>
<dbReference type="InterPro" id="IPR018247">
    <property type="entry name" value="EF_Hand_1_Ca_BS"/>
</dbReference>
<reference evidence="4 5" key="1">
    <citation type="submission" date="2013-04" db="EMBL/GenBank/DDBJ databases">
        <title>Hyphomonas hirschiana VP5 Genome Sequencing.</title>
        <authorList>
            <person name="Lai Q."/>
            <person name="Shao Z."/>
        </authorList>
    </citation>
    <scope>NUCLEOTIDE SEQUENCE [LARGE SCALE GENOMIC DNA]</scope>
    <source>
        <strain evidence="4 5">VP5</strain>
    </source>
</reference>
<dbReference type="Pfam" id="PF13202">
    <property type="entry name" value="EF-hand_5"/>
    <property type="match status" value="1"/>
</dbReference>
<gene>
    <name evidence="4" type="ORF">HHI_03322</name>
</gene>
<dbReference type="PROSITE" id="PS00018">
    <property type="entry name" value="EF_HAND_1"/>
    <property type="match status" value="1"/>
</dbReference>
<protein>
    <recommendedName>
        <fullName evidence="3">EF-hand domain-containing protein</fullName>
    </recommendedName>
</protein>
<evidence type="ECO:0000256" key="1">
    <source>
        <dbReference type="SAM" id="MobiDB-lite"/>
    </source>
</evidence>
<proteinExistence type="predicted"/>
<dbReference type="AlphaFoldDB" id="A0A059FYG3"/>
<dbReference type="PATRIC" id="fig|1280951.3.peg.674"/>
<keyword evidence="2" id="KW-0732">Signal</keyword>